<evidence type="ECO:0000313" key="1">
    <source>
        <dbReference type="EMBL" id="ADU84155.1"/>
    </source>
</evidence>
<gene>
    <name evidence="1" type="ordered locus">HPSA_00655</name>
</gene>
<name>E8QU57_HELPW</name>
<evidence type="ECO:0000313" key="2">
    <source>
        <dbReference type="Proteomes" id="UP000007467"/>
    </source>
</evidence>
<accession>E8QU57</accession>
<reference evidence="1 2" key="2">
    <citation type="journal article" date="2013" name="Genome Announc.">
        <title>Genome Sequences of Three hpAfrica2 Strains of Helicobacter pylori.</title>
        <authorList>
            <person name="Duncan S.S."/>
            <person name="Bertoli M.T."/>
            <person name="Kersulyte D."/>
            <person name="Valk P.L."/>
            <person name="Tamma S."/>
            <person name="Segal I."/>
            <person name="McClain M.S."/>
            <person name="Cover T.L."/>
            <person name="Berg D.E."/>
        </authorList>
    </citation>
    <scope>NUCLEOTIDE SEQUENCE [LARGE SCALE GENOMIC DNA]</scope>
    <source>
        <strain evidence="1 2">SouthAfrica7</strain>
    </source>
</reference>
<dbReference type="HOGENOM" id="CLU_3389810_0_0_7"/>
<proteinExistence type="predicted"/>
<sequence>MKNDRLLTQAFYFDCNNTQKHFLNLITDTPLK</sequence>
<organism evidence="1 2">
    <name type="scientific">Helicobacter pylori (strain SouthAfrica7)</name>
    <dbReference type="NCBI Taxonomy" id="907239"/>
    <lineage>
        <taxon>Bacteria</taxon>
        <taxon>Pseudomonadati</taxon>
        <taxon>Campylobacterota</taxon>
        <taxon>Epsilonproteobacteria</taxon>
        <taxon>Campylobacterales</taxon>
        <taxon>Helicobacteraceae</taxon>
        <taxon>Helicobacter</taxon>
    </lineage>
</organism>
<dbReference type="Proteomes" id="UP000007467">
    <property type="component" value="Chromosome"/>
</dbReference>
<reference evidence="2" key="1">
    <citation type="submission" date="2010-11" db="EMBL/GenBank/DDBJ databases">
        <title>Genome sequence of Helicobacter pylori strain SouthAfrica7.</title>
        <authorList>
            <person name="Kersulyte D."/>
            <person name="Segal I."/>
            <person name="Mistry R."/>
            <person name="Berg D.E."/>
        </authorList>
    </citation>
    <scope>NUCLEOTIDE SEQUENCE [LARGE SCALE GENOMIC DNA]</scope>
    <source>
        <strain evidence="2">SouthAfrica7</strain>
    </source>
</reference>
<dbReference type="KEGG" id="hes:HPSA_00655"/>
<dbReference type="EMBL" id="CP002336">
    <property type="protein sequence ID" value="ADU84155.1"/>
    <property type="molecule type" value="Genomic_DNA"/>
</dbReference>
<dbReference type="AlphaFoldDB" id="E8QU57"/>
<protein>
    <submittedName>
        <fullName evidence="1">Uncharacterized protein</fullName>
    </submittedName>
</protein>